<organism evidence="1 2">
    <name type="scientific">Erwinia piriflorinigrans CFBP 5888</name>
    <dbReference type="NCBI Taxonomy" id="1161919"/>
    <lineage>
        <taxon>Bacteria</taxon>
        <taxon>Pseudomonadati</taxon>
        <taxon>Pseudomonadota</taxon>
        <taxon>Gammaproteobacteria</taxon>
        <taxon>Enterobacterales</taxon>
        <taxon>Erwiniaceae</taxon>
        <taxon>Erwinia</taxon>
    </lineage>
</organism>
<dbReference type="STRING" id="1161919.EPIR_0064"/>
<evidence type="ECO:0008006" key="3">
    <source>
        <dbReference type="Google" id="ProtNLM"/>
    </source>
</evidence>
<dbReference type="OrthoDB" id="6521403at2"/>
<dbReference type="Proteomes" id="UP000018217">
    <property type="component" value="Unassembled WGS sequence"/>
</dbReference>
<accession>V5Z345</accession>
<comment type="caution">
    <text evidence="1">The sequence shown here is derived from an EMBL/GenBank/DDBJ whole genome shotgun (WGS) entry which is preliminary data.</text>
</comment>
<dbReference type="AlphaFoldDB" id="V5Z345"/>
<reference evidence="1 2" key="1">
    <citation type="journal article" date="2013" name="Syst. Appl. Microbiol.">
        <title>Phylogenetic position and virulence apparatus of the pear flower necrosis pathogen Erwinia piriflorinigrans CFBP 5888T as assessed by comparative genomics.</title>
        <authorList>
            <person name="Smits T.H."/>
            <person name="Rezzonico F."/>
            <person name="Lopez M.M."/>
            <person name="Blom J."/>
            <person name="Goesmann A."/>
            <person name="Frey J.E."/>
            <person name="Duffy B."/>
        </authorList>
    </citation>
    <scope>NUCLEOTIDE SEQUENCE [LARGE SCALE GENOMIC DNA]</scope>
    <source>
        <strain evidence="2">CFBP5888</strain>
    </source>
</reference>
<evidence type="ECO:0000313" key="2">
    <source>
        <dbReference type="Proteomes" id="UP000018217"/>
    </source>
</evidence>
<dbReference type="EMBL" id="CAHS01000002">
    <property type="protein sequence ID" value="CCG85429.1"/>
    <property type="molecule type" value="Genomic_DNA"/>
</dbReference>
<name>V5Z345_9GAMM</name>
<proteinExistence type="predicted"/>
<sequence>MTRTNTHIKNDAIDALEKIRILTEAALCLTENKTERSAQAEMIGIVQDLATRVLEANQ</sequence>
<evidence type="ECO:0000313" key="1">
    <source>
        <dbReference type="EMBL" id="CCG85429.1"/>
    </source>
</evidence>
<gene>
    <name evidence="1" type="ORF">EPIR_0064</name>
</gene>
<dbReference type="RefSeq" id="WP_023653295.1">
    <property type="nucleotide sequence ID" value="NZ_CAHS01000002.1"/>
</dbReference>
<protein>
    <recommendedName>
        <fullName evidence="3">Prophage protein</fullName>
    </recommendedName>
</protein>
<keyword evidence="2" id="KW-1185">Reference proteome</keyword>